<reference evidence="2 3" key="1">
    <citation type="submission" date="2019-12" db="EMBL/GenBank/DDBJ databases">
        <title>Chromosome-level assembly of the Caenorhabditis remanei genome.</title>
        <authorList>
            <person name="Teterina A.A."/>
            <person name="Willis J.H."/>
            <person name="Phillips P.C."/>
        </authorList>
    </citation>
    <scope>NUCLEOTIDE SEQUENCE [LARGE SCALE GENOMIC DNA]</scope>
    <source>
        <strain evidence="2 3">PX506</strain>
        <tissue evidence="2">Whole organism</tissue>
    </source>
</reference>
<proteinExistence type="predicted"/>
<evidence type="ECO:0000313" key="2">
    <source>
        <dbReference type="EMBL" id="KAF1760174.1"/>
    </source>
</evidence>
<feature type="domain" description="F-box" evidence="1">
    <location>
        <begin position="313"/>
        <end position="360"/>
    </location>
</feature>
<evidence type="ECO:0000259" key="1">
    <source>
        <dbReference type="PROSITE" id="PS50181"/>
    </source>
</evidence>
<sequence>MSDGDPPLRLLSLPNKPLQNIVRFMNHIDQFALSLVSKRSKELVKSIDIKCWRINIKVDTDVSIQIQFSHDTIECSFDNYQRSIDNPSPTNIISKVSLGNRGGFEHNKQEYRFEEWLNHTLEVYHQSEINKVLFITLLPDMQSFRKTFSSFSFLTWARGATNADVLKVFRIFRPEKQLTIAVAIGYESILNRFIKHWMAGSNPRLRYIELQSMYHPSPQAEAVFRGIKHEIVSEEDPKTLNAFRTSGIEDVEFLGGYNIRRKDGTLATISFNKRYCFVMFICAAICRVCSDLLLWHTGPSFTSSAIMSDGDPPLRLLGLPNKPLRSIVRFMNHIDQFALSLVSKRSKELVKSIDIKCRKINIKVDTDVSIQIQFSHDTIECSFDNYQRSIDNPSPTNIISKVSLGNRGGFVHNKEEYRFEEWLNHTLEVYHQSEINKVLFITLLPDMQSFRKTFSSFSFLTWVRGTTNADVLKVFRIFRPEKQLTIAVGRYYHDRYKKIDSLHEVLVQNLDYVYIGLMGQLTLDDLLIMNCRKIEIFFQLAINYESILNLFLKHWMAGSNPRLRYIELQSMYHPSPQAEAVFRGIKHQVVSKEDSNTLKTFRSFGIKKGNLLLWHTGPSVTSSAIMSDGDPPLRLLSLPNTPRRNIVRFMEHIDQFALSLVSKRSKELVKSVDIKCRKIIIKVKTAISIRILISSYVFIECSFDDYQRSIDNLSPINIESKVSLGIGEGFVHSKPEYRFEEWLNHALELYHQSELDRVIIFTPLPDMKSFRKTFNKVPTLIIIGADDEPKIIEYYRCLRPEKNLIFTVGKLCVLRNENTELLHEVFLQNLDYIHVAWMSRLTLDDLLIMNCRKLEIWFHLAINYESILNRFINHWLAGSNPRLRYIELECVRNNFSHEGVLRGIKHNTVSKEDPRTLNAFRTSGIANVKFLGGYNIRKKDGTTATVLFKNRRSIAMLVWS</sequence>
<feature type="domain" description="F-box" evidence="1">
    <location>
        <begin position="7"/>
        <end position="55"/>
    </location>
</feature>
<dbReference type="PANTHER" id="PTHR22899">
    <property type="entry name" value="CYCLIN-RELATED F-BOX FAMILY"/>
    <property type="match status" value="1"/>
</dbReference>
<dbReference type="Proteomes" id="UP000483820">
    <property type="component" value="Chromosome III"/>
</dbReference>
<dbReference type="InterPro" id="IPR012885">
    <property type="entry name" value="F-box_Sdz-33"/>
</dbReference>
<comment type="caution">
    <text evidence="2">The sequence shown here is derived from an EMBL/GenBank/DDBJ whole genome shotgun (WGS) entry which is preliminary data.</text>
</comment>
<dbReference type="AlphaFoldDB" id="A0A6A5H079"/>
<dbReference type="InterPro" id="IPR053222">
    <property type="entry name" value="Zygotic_Embryogenesis-Asso"/>
</dbReference>
<feature type="domain" description="F-box" evidence="1">
    <location>
        <begin position="632"/>
        <end position="679"/>
    </location>
</feature>
<name>A0A6A5H079_CAERE</name>
<accession>A0A6A5H079</accession>
<dbReference type="RefSeq" id="XP_053586393.1">
    <property type="nucleotide sequence ID" value="XM_053726816.1"/>
</dbReference>
<dbReference type="CTD" id="9805185"/>
<evidence type="ECO:0000313" key="3">
    <source>
        <dbReference type="Proteomes" id="UP000483820"/>
    </source>
</evidence>
<dbReference type="Pfam" id="PF00646">
    <property type="entry name" value="F-box"/>
    <property type="match status" value="3"/>
</dbReference>
<dbReference type="Pfam" id="PF07735">
    <property type="entry name" value="FBA_2"/>
    <property type="match status" value="3"/>
</dbReference>
<dbReference type="GeneID" id="9805185"/>
<dbReference type="PANTHER" id="PTHR22899:SF0">
    <property type="entry name" value="F-BOX ASSOCIATED DOMAIN-CONTAINING PROTEIN-RELATED"/>
    <property type="match status" value="1"/>
</dbReference>
<dbReference type="PROSITE" id="PS50181">
    <property type="entry name" value="FBOX"/>
    <property type="match status" value="3"/>
</dbReference>
<dbReference type="EMBL" id="WUAV01000003">
    <property type="protein sequence ID" value="KAF1760174.1"/>
    <property type="molecule type" value="Genomic_DNA"/>
</dbReference>
<organism evidence="2 3">
    <name type="scientific">Caenorhabditis remanei</name>
    <name type="common">Caenorhabditis vulgaris</name>
    <dbReference type="NCBI Taxonomy" id="31234"/>
    <lineage>
        <taxon>Eukaryota</taxon>
        <taxon>Metazoa</taxon>
        <taxon>Ecdysozoa</taxon>
        <taxon>Nematoda</taxon>
        <taxon>Chromadorea</taxon>
        <taxon>Rhabditida</taxon>
        <taxon>Rhabditina</taxon>
        <taxon>Rhabditomorpha</taxon>
        <taxon>Rhabditoidea</taxon>
        <taxon>Rhabditidae</taxon>
        <taxon>Peloderinae</taxon>
        <taxon>Caenorhabditis</taxon>
    </lineage>
</organism>
<dbReference type="InterPro" id="IPR001810">
    <property type="entry name" value="F-box_dom"/>
</dbReference>
<gene>
    <name evidence="2" type="ORF">GCK72_008420</name>
</gene>
<protein>
    <recommendedName>
        <fullName evidence="1">F-box domain-containing protein</fullName>
    </recommendedName>
</protein>
<dbReference type="KEGG" id="crq:GCK72_008420"/>